<name>A0ABS3SSG7_9FLAO</name>
<dbReference type="RefSeq" id="WP_208233517.1">
    <property type="nucleotide sequence ID" value="NZ_JAGEVG010000009.1"/>
</dbReference>
<dbReference type="Proteomes" id="UP000681315">
    <property type="component" value="Unassembled WGS sequence"/>
</dbReference>
<sequence>MKNTIMKPKILILIGLLMIISSCKNDDDSFHSEINGDYIGIFERNENTSKVELRFDNRSFNGQSEIAKFPAICHGTYSVSGNTISFFNECPWTAEFDWSLILNGEWTFRLGENSLTMINPIGDKYTLTKQ</sequence>
<feature type="signal peptide" evidence="1">
    <location>
        <begin position="1"/>
        <end position="25"/>
    </location>
</feature>
<reference evidence="2 3" key="1">
    <citation type="submission" date="2021-03" db="EMBL/GenBank/DDBJ databases">
        <title>Gelidibacter sp. nov., isolated from costal sediment.</title>
        <authorList>
            <person name="Lun K.-Y."/>
        </authorList>
    </citation>
    <scope>NUCLEOTIDE SEQUENCE [LARGE SCALE GENOMIC DNA]</scope>
    <source>
        <strain evidence="2 3">DF109</strain>
    </source>
</reference>
<dbReference type="PROSITE" id="PS51257">
    <property type="entry name" value="PROKAR_LIPOPROTEIN"/>
    <property type="match status" value="1"/>
</dbReference>
<gene>
    <name evidence="2" type="ORF">J4051_08840</name>
</gene>
<proteinExistence type="predicted"/>
<accession>A0ABS3SSG7</accession>
<evidence type="ECO:0000313" key="2">
    <source>
        <dbReference type="EMBL" id="MBO3098371.1"/>
    </source>
</evidence>
<comment type="caution">
    <text evidence="2">The sequence shown here is derived from an EMBL/GenBank/DDBJ whole genome shotgun (WGS) entry which is preliminary data.</text>
</comment>
<organism evidence="2 3">
    <name type="scientific">Gelidibacter pelagius</name>
    <dbReference type="NCBI Taxonomy" id="2819985"/>
    <lineage>
        <taxon>Bacteria</taxon>
        <taxon>Pseudomonadati</taxon>
        <taxon>Bacteroidota</taxon>
        <taxon>Flavobacteriia</taxon>
        <taxon>Flavobacteriales</taxon>
        <taxon>Flavobacteriaceae</taxon>
        <taxon>Gelidibacter</taxon>
    </lineage>
</organism>
<keyword evidence="3" id="KW-1185">Reference proteome</keyword>
<dbReference type="EMBL" id="JAGEVG010000009">
    <property type="protein sequence ID" value="MBO3098371.1"/>
    <property type="molecule type" value="Genomic_DNA"/>
</dbReference>
<feature type="chain" id="PRO_5045245364" description="Lipoprotein" evidence="1">
    <location>
        <begin position="26"/>
        <end position="130"/>
    </location>
</feature>
<evidence type="ECO:0008006" key="4">
    <source>
        <dbReference type="Google" id="ProtNLM"/>
    </source>
</evidence>
<keyword evidence="1" id="KW-0732">Signal</keyword>
<evidence type="ECO:0000256" key="1">
    <source>
        <dbReference type="SAM" id="SignalP"/>
    </source>
</evidence>
<protein>
    <recommendedName>
        <fullName evidence="4">Lipoprotein</fullName>
    </recommendedName>
</protein>
<evidence type="ECO:0000313" key="3">
    <source>
        <dbReference type="Proteomes" id="UP000681315"/>
    </source>
</evidence>